<evidence type="ECO:0000256" key="7">
    <source>
        <dbReference type="ARBA" id="ARBA00023186"/>
    </source>
</evidence>
<evidence type="ECO:0000256" key="1">
    <source>
        <dbReference type="ARBA" id="ARBA00004382"/>
    </source>
</evidence>
<evidence type="ECO:0000313" key="14">
    <source>
        <dbReference type="Proteomes" id="UP000198705"/>
    </source>
</evidence>
<gene>
    <name evidence="13" type="ORF">SAMN04487989_10156</name>
</gene>
<evidence type="ECO:0000256" key="10">
    <source>
        <dbReference type="ARBA" id="ARBA00042775"/>
    </source>
</evidence>
<keyword evidence="2" id="KW-1003">Cell membrane</keyword>
<evidence type="ECO:0000256" key="5">
    <source>
        <dbReference type="ARBA" id="ARBA00022989"/>
    </source>
</evidence>
<evidence type="ECO:0000256" key="4">
    <source>
        <dbReference type="ARBA" id="ARBA00022692"/>
    </source>
</evidence>
<dbReference type="InterPro" id="IPR052029">
    <property type="entry name" value="PpiD_chaperone"/>
</dbReference>
<name>A0A1I4YJH4_9FLAO</name>
<dbReference type="SUPFAM" id="SSF109998">
    <property type="entry name" value="Triger factor/SurA peptide-binding domain-like"/>
    <property type="match status" value="1"/>
</dbReference>
<dbReference type="InterPro" id="IPR027304">
    <property type="entry name" value="Trigger_fact/SurA_dom_sf"/>
</dbReference>
<dbReference type="AlphaFoldDB" id="A0A1I4YJH4"/>
<dbReference type="PANTHER" id="PTHR47529">
    <property type="entry name" value="PEPTIDYL-PROLYL CIS-TRANS ISOMERASE D"/>
    <property type="match status" value="1"/>
</dbReference>
<keyword evidence="4" id="KW-0812">Transmembrane</keyword>
<evidence type="ECO:0000256" key="11">
    <source>
        <dbReference type="PROSITE-ProRule" id="PRU00278"/>
    </source>
</evidence>
<organism evidence="13 14">
    <name type="scientific">Bizionia echini</name>
    <dbReference type="NCBI Taxonomy" id="649333"/>
    <lineage>
        <taxon>Bacteria</taxon>
        <taxon>Pseudomonadati</taxon>
        <taxon>Bacteroidota</taxon>
        <taxon>Flavobacteriia</taxon>
        <taxon>Flavobacteriales</taxon>
        <taxon>Flavobacteriaceae</taxon>
        <taxon>Bizionia</taxon>
    </lineage>
</organism>
<keyword evidence="3" id="KW-0997">Cell inner membrane</keyword>
<dbReference type="EMBL" id="FOVN01000001">
    <property type="protein sequence ID" value="SFN38174.1"/>
    <property type="molecule type" value="Genomic_DNA"/>
</dbReference>
<evidence type="ECO:0000259" key="12">
    <source>
        <dbReference type="PROSITE" id="PS50198"/>
    </source>
</evidence>
<keyword evidence="14" id="KW-1185">Reference proteome</keyword>
<dbReference type="InterPro" id="IPR000297">
    <property type="entry name" value="PPIase_PpiC"/>
</dbReference>
<comment type="similarity">
    <text evidence="8">Belongs to the PpiD chaperone family.</text>
</comment>
<dbReference type="STRING" id="649333.SAMN04487989_10156"/>
<proteinExistence type="inferred from homology"/>
<sequence>MAVLNKIRQRSLFLILIIALALFSFVLSDLFRNSDALSAKSQNVVATINGKDISREDFLMKVENATRQMGGQATQTQVMNRVWEQEVRNAVLETQFEELGITVEKDQMRDILRTNLANNPDFQNEAGLFDDNKLTEYIANLKATSAAAYQQWIDYENSIAVNALQQNYFNMVKAGMIGTLAEGKLEHSLEGNKADIKFVQVPFSSIPDSTITVSKAEIETYVKNHKKDYEVEASRDLQYVQFKEEASVEDIKEIENDIAKYKTARAEYVNGRTDTIPAFSSVENNENYINFVANSEVKFDNRFIKKTALPDAVADTIFNMNVGEVFGPYKDNGFVKLTKMVAVTQLPDSVKARHILIPFVGSRSQSETTTQTEVEAKKTADSLMAIIKADKSKFVSLLDFSADTVSNEKEGVLDWYTYNAMVPEFRDFTFENEEGSIGVVKSDFGFHVIEILGQKNKQRAVKIGTIARKIEPSEQTVNDVFRKASNFEISLEKGDFADLAKEQDYVVRPVNTIKVLDETIPGLGNQRAITRWAFEEATEIGDYKRFNVPGGYAIVQLVAKNKAGLMKSEDASVTALPAIRKQKKAEQIRNRVSATTLEDLAKAENTTVRSALAINMKTPTISGAGNEPKVVGYAFGMKEGETSKLIEGEKGMYMIRVEKLTPATELDNYQGFANQVQTAKVNTVTSKLYPALKEAAEIEDNRAKTVQ</sequence>
<evidence type="ECO:0000256" key="2">
    <source>
        <dbReference type="ARBA" id="ARBA00022475"/>
    </source>
</evidence>
<dbReference type="SUPFAM" id="SSF54534">
    <property type="entry name" value="FKBP-like"/>
    <property type="match status" value="1"/>
</dbReference>
<keyword evidence="11" id="KW-0697">Rotamase</keyword>
<dbReference type="Pfam" id="PF13616">
    <property type="entry name" value="Rotamase_3"/>
    <property type="match status" value="1"/>
</dbReference>
<protein>
    <recommendedName>
        <fullName evidence="9">Periplasmic chaperone PpiD</fullName>
    </recommendedName>
    <alternativeName>
        <fullName evidence="10">Periplasmic folding chaperone</fullName>
    </alternativeName>
</protein>
<dbReference type="Proteomes" id="UP000198705">
    <property type="component" value="Unassembled WGS sequence"/>
</dbReference>
<dbReference type="OrthoDB" id="9812372at2"/>
<evidence type="ECO:0000256" key="8">
    <source>
        <dbReference type="ARBA" id="ARBA00038408"/>
    </source>
</evidence>
<dbReference type="PANTHER" id="PTHR47529:SF1">
    <property type="entry name" value="PERIPLASMIC CHAPERONE PPID"/>
    <property type="match status" value="1"/>
</dbReference>
<dbReference type="Pfam" id="PF13623">
    <property type="entry name" value="SurA_N_2"/>
    <property type="match status" value="1"/>
</dbReference>
<comment type="subcellular location">
    <subcellularLocation>
        <location evidence="1">Cell inner membrane</location>
        <topology evidence="1">Single-pass type II membrane protein</topology>
        <orientation evidence="1">Periplasmic side</orientation>
    </subcellularLocation>
</comment>
<evidence type="ECO:0000313" key="13">
    <source>
        <dbReference type="EMBL" id="SFN38174.1"/>
    </source>
</evidence>
<keyword evidence="5" id="KW-1133">Transmembrane helix</keyword>
<evidence type="ECO:0000256" key="6">
    <source>
        <dbReference type="ARBA" id="ARBA00023136"/>
    </source>
</evidence>
<reference evidence="14" key="1">
    <citation type="submission" date="2016-10" db="EMBL/GenBank/DDBJ databases">
        <authorList>
            <person name="Varghese N."/>
            <person name="Submissions S."/>
        </authorList>
    </citation>
    <scope>NUCLEOTIDE SEQUENCE [LARGE SCALE GENOMIC DNA]</scope>
    <source>
        <strain evidence="14">DSM 23925</strain>
    </source>
</reference>
<keyword evidence="11 13" id="KW-0413">Isomerase</keyword>
<dbReference type="InterPro" id="IPR046357">
    <property type="entry name" value="PPIase_dom_sf"/>
</dbReference>
<dbReference type="Gene3D" id="3.10.50.40">
    <property type="match status" value="2"/>
</dbReference>
<evidence type="ECO:0000256" key="3">
    <source>
        <dbReference type="ARBA" id="ARBA00022519"/>
    </source>
</evidence>
<dbReference type="PROSITE" id="PS50198">
    <property type="entry name" value="PPIC_PPIASE_2"/>
    <property type="match status" value="1"/>
</dbReference>
<evidence type="ECO:0000256" key="9">
    <source>
        <dbReference type="ARBA" id="ARBA00040743"/>
    </source>
</evidence>
<dbReference type="GO" id="GO:0003755">
    <property type="term" value="F:peptidyl-prolyl cis-trans isomerase activity"/>
    <property type="evidence" value="ECO:0007669"/>
    <property type="project" value="UniProtKB-KW"/>
</dbReference>
<accession>A0A1I4YJH4</accession>
<keyword evidence="7" id="KW-0143">Chaperone</keyword>
<feature type="domain" description="PpiC" evidence="12">
    <location>
        <begin position="347"/>
        <end position="453"/>
    </location>
</feature>
<keyword evidence="6" id="KW-0472">Membrane</keyword>
<dbReference type="GO" id="GO:0005886">
    <property type="term" value="C:plasma membrane"/>
    <property type="evidence" value="ECO:0007669"/>
    <property type="project" value="UniProtKB-SubCell"/>
</dbReference>
<dbReference type="RefSeq" id="WP_092205662.1">
    <property type="nucleotide sequence ID" value="NZ_FOVN01000001.1"/>
</dbReference>